<reference evidence="2" key="1">
    <citation type="journal article" date="2020" name="Stud. Mycol.">
        <title>101 Dothideomycetes genomes: a test case for predicting lifestyles and emergence of pathogens.</title>
        <authorList>
            <person name="Haridas S."/>
            <person name="Albert R."/>
            <person name="Binder M."/>
            <person name="Bloem J."/>
            <person name="Labutti K."/>
            <person name="Salamov A."/>
            <person name="Andreopoulos B."/>
            <person name="Baker S."/>
            <person name="Barry K."/>
            <person name="Bills G."/>
            <person name="Bluhm B."/>
            <person name="Cannon C."/>
            <person name="Castanera R."/>
            <person name="Culley D."/>
            <person name="Daum C."/>
            <person name="Ezra D."/>
            <person name="Gonzalez J."/>
            <person name="Henrissat B."/>
            <person name="Kuo A."/>
            <person name="Liang C."/>
            <person name="Lipzen A."/>
            <person name="Lutzoni F."/>
            <person name="Magnuson J."/>
            <person name="Mondo S."/>
            <person name="Nolan M."/>
            <person name="Ohm R."/>
            <person name="Pangilinan J."/>
            <person name="Park H.-J."/>
            <person name="Ramirez L."/>
            <person name="Alfaro M."/>
            <person name="Sun H."/>
            <person name="Tritt A."/>
            <person name="Yoshinaga Y."/>
            <person name="Zwiers L.-H."/>
            <person name="Turgeon B."/>
            <person name="Goodwin S."/>
            <person name="Spatafora J."/>
            <person name="Crous P."/>
            <person name="Grigoriev I."/>
        </authorList>
    </citation>
    <scope>NUCLEOTIDE SEQUENCE</scope>
    <source>
        <strain evidence="2">CBS 133067</strain>
    </source>
</reference>
<keyword evidence="3" id="KW-1185">Reference proteome</keyword>
<organism evidence="2 3">
    <name type="scientific">Rhizodiscina lignyota</name>
    <dbReference type="NCBI Taxonomy" id="1504668"/>
    <lineage>
        <taxon>Eukaryota</taxon>
        <taxon>Fungi</taxon>
        <taxon>Dikarya</taxon>
        <taxon>Ascomycota</taxon>
        <taxon>Pezizomycotina</taxon>
        <taxon>Dothideomycetes</taxon>
        <taxon>Pleosporomycetidae</taxon>
        <taxon>Aulographales</taxon>
        <taxon>Rhizodiscinaceae</taxon>
        <taxon>Rhizodiscina</taxon>
    </lineage>
</organism>
<dbReference type="Pfam" id="PF20237">
    <property type="entry name" value="DUF6594"/>
    <property type="match status" value="1"/>
</dbReference>
<evidence type="ECO:0000313" key="2">
    <source>
        <dbReference type="EMBL" id="KAF2093435.1"/>
    </source>
</evidence>
<dbReference type="Proteomes" id="UP000799772">
    <property type="component" value="Unassembled WGS sequence"/>
</dbReference>
<dbReference type="InterPro" id="IPR046529">
    <property type="entry name" value="DUF6594"/>
</dbReference>
<evidence type="ECO:0000259" key="1">
    <source>
        <dbReference type="Pfam" id="PF20237"/>
    </source>
</evidence>
<protein>
    <recommendedName>
        <fullName evidence="1">DUF6594 domain-containing protein</fullName>
    </recommendedName>
</protein>
<evidence type="ECO:0000313" key="3">
    <source>
        <dbReference type="Proteomes" id="UP000799772"/>
    </source>
</evidence>
<dbReference type="AlphaFoldDB" id="A0A9P4I661"/>
<feature type="domain" description="DUF6594" evidence="1">
    <location>
        <begin position="15"/>
        <end position="156"/>
    </location>
</feature>
<gene>
    <name evidence="2" type="ORF">NA57DRAFT_61549</name>
</gene>
<sequence>MMESRNEITRPRGEPEISAHISTDPALHIFRRFRYLHIRYILRIQKELSELENVLAGLDDEVDGKGNKEKIDDREKHWQAVVSKLKEYDAAIQNHREVFNYEGASLENIETLYRFYKDKYESLEQSQGLFRDDIDLCAIQIDHPDHASLQALVTRFAKLTAEYTLLRWMFVEEKSNDP</sequence>
<name>A0A9P4I661_9PEZI</name>
<proteinExistence type="predicted"/>
<dbReference type="OrthoDB" id="5416037at2759"/>
<dbReference type="EMBL" id="ML978138">
    <property type="protein sequence ID" value="KAF2093435.1"/>
    <property type="molecule type" value="Genomic_DNA"/>
</dbReference>
<dbReference type="PANTHER" id="PTHR34502:SF5">
    <property type="entry name" value="DUF6594 DOMAIN-CONTAINING PROTEIN"/>
    <property type="match status" value="1"/>
</dbReference>
<dbReference type="PANTHER" id="PTHR34502">
    <property type="entry name" value="DUF6594 DOMAIN-CONTAINING PROTEIN-RELATED"/>
    <property type="match status" value="1"/>
</dbReference>
<accession>A0A9P4I661</accession>
<comment type="caution">
    <text evidence="2">The sequence shown here is derived from an EMBL/GenBank/DDBJ whole genome shotgun (WGS) entry which is preliminary data.</text>
</comment>